<dbReference type="Proteomes" id="UP000675121">
    <property type="component" value="Unassembled WGS sequence"/>
</dbReference>
<reference evidence="1" key="1">
    <citation type="submission" date="2021-02" db="EMBL/GenBank/DDBJ databases">
        <authorList>
            <person name="Vanwijnsberghe S."/>
        </authorList>
    </citation>
    <scope>NUCLEOTIDE SEQUENCE</scope>
    <source>
        <strain evidence="1">R-70211</strain>
    </source>
</reference>
<dbReference type="AlphaFoldDB" id="A0A9N8QZW7"/>
<accession>A0A9N8QZW7</accession>
<dbReference type="EMBL" id="CAJNAS010000016">
    <property type="protein sequence ID" value="CAE6935579.1"/>
    <property type="molecule type" value="Genomic_DNA"/>
</dbReference>
<evidence type="ECO:0000313" key="2">
    <source>
        <dbReference type="Proteomes" id="UP000675121"/>
    </source>
</evidence>
<gene>
    <name evidence="1" type="ORF">R70211_05371</name>
</gene>
<comment type="caution">
    <text evidence="1">The sequence shown here is derived from an EMBL/GenBank/DDBJ whole genome shotgun (WGS) entry which is preliminary data.</text>
</comment>
<name>A0A9N8QZW7_9BURK</name>
<dbReference type="RefSeq" id="WP_201139423.1">
    <property type="nucleotide sequence ID" value="NZ_CAJNAS010000016.1"/>
</dbReference>
<protein>
    <submittedName>
        <fullName evidence="1">Uncharacterized protein</fullName>
    </submittedName>
</protein>
<evidence type="ECO:0000313" key="1">
    <source>
        <dbReference type="EMBL" id="CAE6935579.1"/>
    </source>
</evidence>
<organism evidence="1 2">
    <name type="scientific">Paraburkholderia domus</name>
    <dbReference type="NCBI Taxonomy" id="2793075"/>
    <lineage>
        <taxon>Bacteria</taxon>
        <taxon>Pseudomonadati</taxon>
        <taxon>Pseudomonadota</taxon>
        <taxon>Betaproteobacteria</taxon>
        <taxon>Burkholderiales</taxon>
        <taxon>Burkholderiaceae</taxon>
        <taxon>Paraburkholderia</taxon>
    </lineage>
</organism>
<keyword evidence="2" id="KW-1185">Reference proteome</keyword>
<sequence>MENPTPRDLKDHLDEMTAVIETLREAVGALAATIPDHGPLLAQYDNRTAQRQARTLGEMHSERYLEYLEKHIRDTRAILGG</sequence>
<proteinExistence type="predicted"/>